<organism evidence="1 2">
    <name type="scientific">Maribacter cobaltidurans</name>
    <dbReference type="NCBI Taxonomy" id="1178778"/>
    <lineage>
        <taxon>Bacteria</taxon>
        <taxon>Pseudomonadati</taxon>
        <taxon>Bacteroidota</taxon>
        <taxon>Flavobacteriia</taxon>
        <taxon>Flavobacteriales</taxon>
        <taxon>Flavobacteriaceae</taxon>
        <taxon>Maribacter</taxon>
    </lineage>
</organism>
<protein>
    <submittedName>
        <fullName evidence="1">Uncharacterized protein</fullName>
    </submittedName>
</protein>
<evidence type="ECO:0000313" key="1">
    <source>
        <dbReference type="EMBL" id="ASV29716.1"/>
    </source>
</evidence>
<accession>A0A223V367</accession>
<sequence>MLFTGRAVNFLKNQNLQKLNLKSVIDFGALSGTFLWLGRRRKSGILIKSRKKGFIQDEP</sequence>
<gene>
    <name evidence="1" type="ORF">CJ263_05510</name>
</gene>
<dbReference type="EMBL" id="CP022957">
    <property type="protein sequence ID" value="ASV29716.1"/>
    <property type="molecule type" value="Genomic_DNA"/>
</dbReference>
<dbReference type="KEGG" id="marb:CJ263_05510"/>
<keyword evidence="2" id="KW-1185">Reference proteome</keyword>
<evidence type="ECO:0000313" key="2">
    <source>
        <dbReference type="Proteomes" id="UP000215244"/>
    </source>
</evidence>
<proteinExistence type="predicted"/>
<reference evidence="1 2" key="1">
    <citation type="submission" date="2017-08" db="EMBL/GenBank/DDBJ databases">
        <title>The complete genome sequence of Maribacter sp. B1, isolated from deep-sea sediment.</title>
        <authorList>
            <person name="Wu Y.-H."/>
            <person name="Cheng H."/>
            <person name="Xu X.-W."/>
        </authorList>
    </citation>
    <scope>NUCLEOTIDE SEQUENCE [LARGE SCALE GENOMIC DNA]</scope>
    <source>
        <strain evidence="1 2">B1</strain>
    </source>
</reference>
<dbReference type="Proteomes" id="UP000215244">
    <property type="component" value="Chromosome"/>
</dbReference>
<name>A0A223V367_9FLAO</name>
<dbReference type="AlphaFoldDB" id="A0A223V367"/>